<reference evidence="7" key="1">
    <citation type="submission" date="2017-04" db="EMBL/GenBank/DDBJ databases">
        <authorList>
            <person name="Varghese N."/>
            <person name="Submissions S."/>
        </authorList>
    </citation>
    <scope>NUCLEOTIDE SEQUENCE [LARGE SCALE GENOMIC DNA]</scope>
    <source>
        <strain evidence="7">DSM 22618</strain>
    </source>
</reference>
<gene>
    <name evidence="5" type="primary">darP</name>
    <name evidence="6" type="ORF">SAMN02745746_02972</name>
</gene>
<sequence>MTDYLNDSADQEFSKTRRKKEMIALQELGEELLQLSNDRLKQMTLPENLVEAIREYKRISSHGARNRQEQYIGKLMRDIDPEPIRQQLAVIRGESAEHTGWLHLLERWRERLMSDDKMLASFIADYPESDAQYLRTLIRNARKEQQDNKPPKSFRLLFQALKEIIPEPGKPTGQQTEEHEE</sequence>
<dbReference type="InterPro" id="IPR006839">
    <property type="entry name" value="DarP"/>
</dbReference>
<name>A0A1Y6C6F1_9NEIS</name>
<keyword evidence="3 5" id="KW-0699">rRNA-binding</keyword>
<dbReference type="GO" id="GO:0043022">
    <property type="term" value="F:ribosome binding"/>
    <property type="evidence" value="ECO:0007669"/>
    <property type="project" value="UniProtKB-UniRule"/>
</dbReference>
<dbReference type="SUPFAM" id="SSF158710">
    <property type="entry name" value="PSPTO4464-like"/>
    <property type="match status" value="1"/>
</dbReference>
<dbReference type="HAMAP" id="MF_00765">
    <property type="entry name" value="DarP"/>
    <property type="match status" value="1"/>
</dbReference>
<dbReference type="RefSeq" id="WP_085277102.1">
    <property type="nucleotide sequence ID" value="NZ_FXAG01000017.1"/>
</dbReference>
<evidence type="ECO:0000256" key="3">
    <source>
        <dbReference type="ARBA" id="ARBA00022730"/>
    </source>
</evidence>
<dbReference type="PANTHER" id="PTHR38101:SF1">
    <property type="entry name" value="UPF0307 PROTEIN YJGA"/>
    <property type="match status" value="1"/>
</dbReference>
<comment type="similarity">
    <text evidence="5">Belongs to the DarP family.</text>
</comment>
<dbReference type="Gene3D" id="1.10.60.30">
    <property type="entry name" value="PSPTO4464-like domains"/>
    <property type="match status" value="2"/>
</dbReference>
<keyword evidence="2 5" id="KW-0690">Ribosome biogenesis</keyword>
<dbReference type="NCBIfam" id="NF003593">
    <property type="entry name" value="PRK05255.1-1"/>
    <property type="match status" value="1"/>
</dbReference>
<comment type="function">
    <text evidence="5">Member of a network of 50S ribosomal subunit biogenesis factors which assembles along the 30S-50S interface, preventing incorrect 23S rRNA structures from forming. Promotes peptidyl transferase center (PTC) maturation.</text>
</comment>
<organism evidence="6 7">
    <name type="scientific">Pseudogulbenkiania subflava DSM 22618</name>
    <dbReference type="NCBI Taxonomy" id="1123014"/>
    <lineage>
        <taxon>Bacteria</taxon>
        <taxon>Pseudomonadati</taxon>
        <taxon>Pseudomonadota</taxon>
        <taxon>Betaproteobacteria</taxon>
        <taxon>Neisseriales</taxon>
        <taxon>Chromobacteriaceae</taxon>
        <taxon>Pseudogulbenkiania</taxon>
    </lineage>
</organism>
<comment type="subcellular location">
    <subcellularLocation>
        <location evidence="5">Cytoplasm</location>
    </subcellularLocation>
    <text evidence="5">Associates with late stage pre-50S ribosomal subunits.</text>
</comment>
<evidence type="ECO:0000313" key="6">
    <source>
        <dbReference type="EMBL" id="SMF39167.1"/>
    </source>
</evidence>
<dbReference type="GO" id="GO:0005829">
    <property type="term" value="C:cytosol"/>
    <property type="evidence" value="ECO:0007669"/>
    <property type="project" value="TreeGrafter"/>
</dbReference>
<keyword evidence="1 5" id="KW-0963">Cytoplasm</keyword>
<evidence type="ECO:0000256" key="2">
    <source>
        <dbReference type="ARBA" id="ARBA00022517"/>
    </source>
</evidence>
<dbReference type="PANTHER" id="PTHR38101">
    <property type="entry name" value="UPF0307 PROTEIN YJGA"/>
    <property type="match status" value="1"/>
</dbReference>
<dbReference type="InterPro" id="IPR023153">
    <property type="entry name" value="DarP_sf"/>
</dbReference>
<dbReference type="Proteomes" id="UP000192920">
    <property type="component" value="Unassembled WGS sequence"/>
</dbReference>
<protein>
    <recommendedName>
        <fullName evidence="5">Dual-action ribosomal maturation protein DarP</fullName>
    </recommendedName>
    <alternativeName>
        <fullName evidence="5">Large ribosomal subunit assembly factor DarP</fullName>
    </alternativeName>
</protein>
<dbReference type="GO" id="GO:1902626">
    <property type="term" value="P:assembly of large subunit precursor of preribosome"/>
    <property type="evidence" value="ECO:0007669"/>
    <property type="project" value="UniProtKB-UniRule"/>
</dbReference>
<dbReference type="AlphaFoldDB" id="A0A1Y6C6F1"/>
<evidence type="ECO:0000256" key="5">
    <source>
        <dbReference type="HAMAP-Rule" id="MF_00765"/>
    </source>
</evidence>
<dbReference type="PIRSF" id="PIRSF016183">
    <property type="entry name" value="UCP016183"/>
    <property type="match status" value="1"/>
</dbReference>
<dbReference type="Pfam" id="PF04751">
    <property type="entry name" value="DarP"/>
    <property type="match status" value="1"/>
</dbReference>
<dbReference type="EMBL" id="FXAG01000017">
    <property type="protein sequence ID" value="SMF39167.1"/>
    <property type="molecule type" value="Genomic_DNA"/>
</dbReference>
<accession>A0A1Y6C6F1</accession>
<dbReference type="CDD" id="cd16331">
    <property type="entry name" value="YjgA-like"/>
    <property type="match status" value="1"/>
</dbReference>
<dbReference type="STRING" id="1123014.SAMN02745746_02972"/>
<evidence type="ECO:0000313" key="7">
    <source>
        <dbReference type="Proteomes" id="UP000192920"/>
    </source>
</evidence>
<keyword evidence="4 5" id="KW-0694">RNA-binding</keyword>
<dbReference type="GO" id="GO:0019843">
    <property type="term" value="F:rRNA binding"/>
    <property type="evidence" value="ECO:0007669"/>
    <property type="project" value="UniProtKB-UniRule"/>
</dbReference>
<keyword evidence="7" id="KW-1185">Reference proteome</keyword>
<proteinExistence type="inferred from homology"/>
<evidence type="ECO:0000256" key="1">
    <source>
        <dbReference type="ARBA" id="ARBA00022490"/>
    </source>
</evidence>
<evidence type="ECO:0000256" key="4">
    <source>
        <dbReference type="ARBA" id="ARBA00022884"/>
    </source>
</evidence>